<dbReference type="OrthoDB" id="6091153at2759"/>
<organism evidence="1 2">
    <name type="scientific">Araneus ventricosus</name>
    <name type="common">Orbweaver spider</name>
    <name type="synonym">Epeira ventricosa</name>
    <dbReference type="NCBI Taxonomy" id="182803"/>
    <lineage>
        <taxon>Eukaryota</taxon>
        <taxon>Metazoa</taxon>
        <taxon>Ecdysozoa</taxon>
        <taxon>Arthropoda</taxon>
        <taxon>Chelicerata</taxon>
        <taxon>Arachnida</taxon>
        <taxon>Araneae</taxon>
        <taxon>Araneomorphae</taxon>
        <taxon>Entelegynae</taxon>
        <taxon>Araneoidea</taxon>
        <taxon>Araneidae</taxon>
        <taxon>Araneus</taxon>
    </lineage>
</organism>
<evidence type="ECO:0000313" key="1">
    <source>
        <dbReference type="EMBL" id="GBM99992.1"/>
    </source>
</evidence>
<dbReference type="Proteomes" id="UP000499080">
    <property type="component" value="Unassembled WGS sequence"/>
</dbReference>
<proteinExistence type="predicted"/>
<sequence length="169" mass="19316">MINLHYRLQESESNRRLIHNSTIENALESQFGDSHLTQFYGTELKTRRQKTGEGLQVLAADVERLMCLAYAECLQDVQESLAVQFFVDAIRDQDTQLCMRLMEFTDLKSALAYSMKYEVSKIASKISMQARPIKIEDNASKRKDEEFESLLGELEKLLDRLAAGKKSAS</sequence>
<comment type="caution">
    <text evidence="1">The sequence shown here is derived from an EMBL/GenBank/DDBJ whole genome shotgun (WGS) entry which is preliminary data.</text>
</comment>
<dbReference type="PANTHER" id="PTHR45823">
    <property type="entry name" value="T-SNARE COILED-COIL HOMOLOGY DOMAIN-CONTAINING PROTEIN"/>
    <property type="match status" value="1"/>
</dbReference>
<dbReference type="AlphaFoldDB" id="A0A4Y2KEV6"/>
<accession>A0A4Y2KEV6</accession>
<dbReference type="EMBL" id="BGPR01004471">
    <property type="protein sequence ID" value="GBM99992.1"/>
    <property type="molecule type" value="Genomic_DNA"/>
</dbReference>
<name>A0A4Y2KEV6_ARAVE</name>
<protein>
    <submittedName>
        <fullName evidence="1">Uncharacterized protein</fullName>
    </submittedName>
</protein>
<dbReference type="PANTHER" id="PTHR45823:SF1">
    <property type="entry name" value="T-SNARE COILED-COIL HOMOLOGY DOMAIN-CONTAINING PROTEIN"/>
    <property type="match status" value="1"/>
</dbReference>
<evidence type="ECO:0000313" key="2">
    <source>
        <dbReference type="Proteomes" id="UP000499080"/>
    </source>
</evidence>
<gene>
    <name evidence="1" type="ORF">AVEN_77590_1</name>
</gene>
<keyword evidence="2" id="KW-1185">Reference proteome</keyword>
<reference evidence="1 2" key="1">
    <citation type="journal article" date="2019" name="Sci. Rep.">
        <title>Orb-weaving spider Araneus ventricosus genome elucidates the spidroin gene catalogue.</title>
        <authorList>
            <person name="Kono N."/>
            <person name="Nakamura H."/>
            <person name="Ohtoshi R."/>
            <person name="Moran D.A.P."/>
            <person name="Shinohara A."/>
            <person name="Yoshida Y."/>
            <person name="Fujiwara M."/>
            <person name="Mori M."/>
            <person name="Tomita M."/>
            <person name="Arakawa K."/>
        </authorList>
    </citation>
    <scope>NUCLEOTIDE SEQUENCE [LARGE SCALE GENOMIC DNA]</scope>
</reference>